<dbReference type="RefSeq" id="WP_322382131.1">
    <property type="nucleotide sequence ID" value="NZ_WNVM01000195.1"/>
</dbReference>
<evidence type="ECO:0000259" key="1">
    <source>
        <dbReference type="PROSITE" id="PS51379"/>
    </source>
</evidence>
<accession>A0AAW9IKA9</accession>
<dbReference type="PROSITE" id="PS51379">
    <property type="entry name" value="4FE4S_FER_2"/>
    <property type="match status" value="1"/>
</dbReference>
<sequence length="149" mass="17352">GKEAAISIHRYVHPGQSLVNGRDRRAYHALDKENLIFENYDRMPRQRALHVDGKKSKETFKDLRPTFTEEQMKKETERCHGCGATVRDEYMCIGCGACTIRCKFGAISLVRKYDEEGVELKKLKPIVIKSMIKRKCRITVRKVRKFFKS</sequence>
<feature type="domain" description="4Fe-4S ferredoxin-type" evidence="1">
    <location>
        <begin position="83"/>
        <end position="112"/>
    </location>
</feature>
<dbReference type="EMBL" id="WNVM01000195">
    <property type="protein sequence ID" value="MDZ5010258.1"/>
    <property type="molecule type" value="Genomic_DNA"/>
</dbReference>
<dbReference type="SUPFAM" id="SSF46548">
    <property type="entry name" value="alpha-helical ferredoxin"/>
    <property type="match status" value="1"/>
</dbReference>
<evidence type="ECO:0000313" key="2">
    <source>
        <dbReference type="EMBL" id="MDZ5010258.1"/>
    </source>
</evidence>
<name>A0AAW9IKA9_CLOPF</name>
<gene>
    <name evidence="2" type="ORF">GNF77_15360</name>
</gene>
<protein>
    <submittedName>
        <fullName evidence="2">Pyridine nucleotide-disulfide oxidoreductase</fullName>
    </submittedName>
</protein>
<proteinExistence type="predicted"/>
<dbReference type="Proteomes" id="UP001292368">
    <property type="component" value="Unassembled WGS sequence"/>
</dbReference>
<organism evidence="2 3">
    <name type="scientific">Clostridium perfringens</name>
    <dbReference type="NCBI Taxonomy" id="1502"/>
    <lineage>
        <taxon>Bacteria</taxon>
        <taxon>Bacillati</taxon>
        <taxon>Bacillota</taxon>
        <taxon>Clostridia</taxon>
        <taxon>Eubacteriales</taxon>
        <taxon>Clostridiaceae</taxon>
        <taxon>Clostridium</taxon>
    </lineage>
</organism>
<comment type="caution">
    <text evidence="2">The sequence shown here is derived from an EMBL/GenBank/DDBJ whole genome shotgun (WGS) entry which is preliminary data.</text>
</comment>
<evidence type="ECO:0000313" key="3">
    <source>
        <dbReference type="Proteomes" id="UP001292368"/>
    </source>
</evidence>
<dbReference type="AlphaFoldDB" id="A0AAW9IKA9"/>
<reference evidence="2" key="1">
    <citation type="submission" date="2019-11" db="EMBL/GenBank/DDBJ databases">
        <title>Characterization of Clostridium perfringens isolates from swine manure treated agricultural soils.</title>
        <authorList>
            <person name="Wushke S.T."/>
        </authorList>
    </citation>
    <scope>NUCLEOTIDE SEQUENCE</scope>
    <source>
        <strain evidence="2">V2</strain>
    </source>
</reference>
<dbReference type="InterPro" id="IPR017896">
    <property type="entry name" value="4Fe4S_Fe-S-bd"/>
</dbReference>
<dbReference type="Gene3D" id="3.30.70.20">
    <property type="match status" value="1"/>
</dbReference>
<dbReference type="Pfam" id="PF00037">
    <property type="entry name" value="Fer4"/>
    <property type="match status" value="1"/>
</dbReference>
<feature type="non-terminal residue" evidence="2">
    <location>
        <position position="1"/>
    </location>
</feature>